<name>A0A512D035_9MICO</name>
<evidence type="ECO:0000256" key="1">
    <source>
        <dbReference type="SAM" id="MobiDB-lite"/>
    </source>
</evidence>
<feature type="region of interest" description="Disordered" evidence="1">
    <location>
        <begin position="83"/>
        <end position="108"/>
    </location>
</feature>
<dbReference type="Proteomes" id="UP000321534">
    <property type="component" value="Unassembled WGS sequence"/>
</dbReference>
<comment type="caution">
    <text evidence="3">The sequence shown here is derived from an EMBL/GenBank/DDBJ whole genome shotgun (WGS) entry which is preliminary data.</text>
</comment>
<feature type="compositionally biased region" description="Low complexity" evidence="1">
    <location>
        <begin position="89"/>
        <end position="108"/>
    </location>
</feature>
<evidence type="ECO:0008006" key="5">
    <source>
        <dbReference type="Google" id="ProtNLM"/>
    </source>
</evidence>
<reference evidence="3 4" key="1">
    <citation type="submission" date="2019-07" db="EMBL/GenBank/DDBJ databases">
        <title>Whole genome shotgun sequence of Terrabacter aerolatus NBRC 106305.</title>
        <authorList>
            <person name="Hosoyama A."/>
            <person name="Uohara A."/>
            <person name="Ohji S."/>
            <person name="Ichikawa N."/>
        </authorList>
    </citation>
    <scope>NUCLEOTIDE SEQUENCE [LARGE SCALE GENOMIC DNA]</scope>
    <source>
        <strain evidence="3 4">NBRC 106305</strain>
    </source>
</reference>
<protein>
    <recommendedName>
        <fullName evidence="5">PNPLA domain-containing protein</fullName>
    </recommendedName>
</protein>
<organism evidence="3 4">
    <name type="scientific">Terrabacter aerolatus</name>
    <dbReference type="NCBI Taxonomy" id="422442"/>
    <lineage>
        <taxon>Bacteria</taxon>
        <taxon>Bacillati</taxon>
        <taxon>Actinomycetota</taxon>
        <taxon>Actinomycetes</taxon>
        <taxon>Micrococcales</taxon>
        <taxon>Intrasporangiaceae</taxon>
        <taxon>Terrabacter</taxon>
    </lineage>
</organism>
<keyword evidence="4" id="KW-1185">Reference proteome</keyword>
<gene>
    <name evidence="3" type="ORF">TAE01_16350</name>
</gene>
<feature type="chain" id="PRO_5022163278" description="PNPLA domain-containing protein" evidence="2">
    <location>
        <begin position="33"/>
        <end position="108"/>
    </location>
</feature>
<evidence type="ECO:0000256" key="2">
    <source>
        <dbReference type="SAM" id="SignalP"/>
    </source>
</evidence>
<sequence>MVRKSIRRALGAGLTSLLVVVGALAGQSPAYAADPDPGVDRVVALLGGSGGAKNLATWTAGLVAVGAPGKPLPYVSARRSRCRAGAPGRSTSRSTASATASACTSTSS</sequence>
<dbReference type="AlphaFoldDB" id="A0A512D035"/>
<proteinExistence type="predicted"/>
<evidence type="ECO:0000313" key="3">
    <source>
        <dbReference type="EMBL" id="GEO29825.1"/>
    </source>
</evidence>
<accession>A0A512D035</accession>
<keyword evidence="2" id="KW-0732">Signal</keyword>
<evidence type="ECO:0000313" key="4">
    <source>
        <dbReference type="Proteomes" id="UP000321534"/>
    </source>
</evidence>
<dbReference type="EMBL" id="BJYX01000006">
    <property type="protein sequence ID" value="GEO29825.1"/>
    <property type="molecule type" value="Genomic_DNA"/>
</dbReference>
<feature type="signal peptide" evidence="2">
    <location>
        <begin position="1"/>
        <end position="32"/>
    </location>
</feature>
<dbReference type="RefSeq" id="WP_147065230.1">
    <property type="nucleotide sequence ID" value="NZ_BAAARO010000013.1"/>
</dbReference>